<feature type="chain" id="PRO_5047047304" description="Scytalone dehydratase" evidence="1">
    <location>
        <begin position="23"/>
        <end position="188"/>
    </location>
</feature>
<reference evidence="2 3" key="1">
    <citation type="journal article" date="2021" name="Nat. Commun.">
        <title>Genetic determinants of endophytism in the Arabidopsis root mycobiome.</title>
        <authorList>
            <person name="Mesny F."/>
            <person name="Miyauchi S."/>
            <person name="Thiergart T."/>
            <person name="Pickel B."/>
            <person name="Atanasova L."/>
            <person name="Karlsson M."/>
            <person name="Huettel B."/>
            <person name="Barry K.W."/>
            <person name="Haridas S."/>
            <person name="Chen C."/>
            <person name="Bauer D."/>
            <person name="Andreopoulos W."/>
            <person name="Pangilinan J."/>
            <person name="LaButti K."/>
            <person name="Riley R."/>
            <person name="Lipzen A."/>
            <person name="Clum A."/>
            <person name="Drula E."/>
            <person name="Henrissat B."/>
            <person name="Kohler A."/>
            <person name="Grigoriev I.V."/>
            <person name="Martin F.M."/>
            <person name="Hacquard S."/>
        </authorList>
    </citation>
    <scope>NUCLEOTIDE SEQUENCE [LARGE SCALE GENOMIC DNA]</scope>
    <source>
        <strain evidence="2 3">MPI-SDFR-AT-0080</strain>
    </source>
</reference>
<dbReference type="PANTHER" id="PTHR37315">
    <property type="entry name" value="UPF0311 PROTEIN BLR7842"/>
    <property type="match status" value="1"/>
</dbReference>
<name>A0ABQ8GHX1_9PEZI</name>
<dbReference type="Gene3D" id="2.40.160.20">
    <property type="match status" value="1"/>
</dbReference>
<dbReference type="Proteomes" id="UP000774617">
    <property type="component" value="Unassembled WGS sequence"/>
</dbReference>
<sequence>MQLTHNLPVACILLAVPRIVTAGDLVVPDPPALSYLYTAFVDCEPNIYETQGPRGIRTAIPIVGGNFTGPRLNGKILNLGADWGTTDVQTGIFSADTRYQLQTDDGANIFIQTSGPSQPNGNLHLRLIFETGDKKYYWLNNIIALGILSFAEAKADGSFTLRIDTWNMASDYSSTTFTNDTTYRKRWA</sequence>
<dbReference type="InterPro" id="IPR020915">
    <property type="entry name" value="UPF0311"/>
</dbReference>
<dbReference type="PANTHER" id="PTHR37315:SF1">
    <property type="entry name" value="UPF0311 PROTEIN BLR7842"/>
    <property type="match status" value="1"/>
</dbReference>
<evidence type="ECO:0008006" key="4">
    <source>
        <dbReference type="Google" id="ProtNLM"/>
    </source>
</evidence>
<feature type="signal peptide" evidence="1">
    <location>
        <begin position="1"/>
        <end position="22"/>
    </location>
</feature>
<protein>
    <recommendedName>
        <fullName evidence="4">Scytalone dehydratase</fullName>
    </recommendedName>
</protein>
<gene>
    <name evidence="2" type="ORF">B0J12DRAFT_652696</name>
</gene>
<proteinExistence type="predicted"/>
<evidence type="ECO:0000256" key="1">
    <source>
        <dbReference type="SAM" id="SignalP"/>
    </source>
</evidence>
<accession>A0ABQ8GHX1</accession>
<dbReference type="Pfam" id="PF11578">
    <property type="entry name" value="DUF3237"/>
    <property type="match status" value="1"/>
</dbReference>
<keyword evidence="3" id="KW-1185">Reference proteome</keyword>
<evidence type="ECO:0000313" key="3">
    <source>
        <dbReference type="Proteomes" id="UP000774617"/>
    </source>
</evidence>
<keyword evidence="1" id="KW-0732">Signal</keyword>
<comment type="caution">
    <text evidence="2">The sequence shown here is derived from an EMBL/GenBank/DDBJ whole genome shotgun (WGS) entry which is preliminary data.</text>
</comment>
<organism evidence="2 3">
    <name type="scientific">Macrophomina phaseolina</name>
    <dbReference type="NCBI Taxonomy" id="35725"/>
    <lineage>
        <taxon>Eukaryota</taxon>
        <taxon>Fungi</taxon>
        <taxon>Dikarya</taxon>
        <taxon>Ascomycota</taxon>
        <taxon>Pezizomycotina</taxon>
        <taxon>Dothideomycetes</taxon>
        <taxon>Dothideomycetes incertae sedis</taxon>
        <taxon>Botryosphaeriales</taxon>
        <taxon>Botryosphaeriaceae</taxon>
        <taxon>Macrophomina</taxon>
    </lineage>
</organism>
<dbReference type="EMBL" id="JAGTJR010000007">
    <property type="protein sequence ID" value="KAH7056889.1"/>
    <property type="molecule type" value="Genomic_DNA"/>
</dbReference>
<evidence type="ECO:0000313" key="2">
    <source>
        <dbReference type="EMBL" id="KAH7056889.1"/>
    </source>
</evidence>